<evidence type="ECO:0000313" key="2">
    <source>
        <dbReference type="Proteomes" id="UP000324222"/>
    </source>
</evidence>
<protein>
    <submittedName>
        <fullName evidence="1">Uncharacterized protein</fullName>
    </submittedName>
</protein>
<comment type="caution">
    <text evidence="1">The sequence shown here is derived from an EMBL/GenBank/DDBJ whole genome shotgun (WGS) entry which is preliminary data.</text>
</comment>
<dbReference type="EMBL" id="VSRR010003621">
    <property type="protein sequence ID" value="MPC36857.1"/>
    <property type="molecule type" value="Genomic_DNA"/>
</dbReference>
<accession>A0A5B7EUG5</accession>
<keyword evidence="2" id="KW-1185">Reference proteome</keyword>
<name>A0A5B7EUG5_PORTR</name>
<proteinExistence type="predicted"/>
<organism evidence="1 2">
    <name type="scientific">Portunus trituberculatus</name>
    <name type="common">Swimming crab</name>
    <name type="synonym">Neptunus trituberculatus</name>
    <dbReference type="NCBI Taxonomy" id="210409"/>
    <lineage>
        <taxon>Eukaryota</taxon>
        <taxon>Metazoa</taxon>
        <taxon>Ecdysozoa</taxon>
        <taxon>Arthropoda</taxon>
        <taxon>Crustacea</taxon>
        <taxon>Multicrustacea</taxon>
        <taxon>Malacostraca</taxon>
        <taxon>Eumalacostraca</taxon>
        <taxon>Eucarida</taxon>
        <taxon>Decapoda</taxon>
        <taxon>Pleocyemata</taxon>
        <taxon>Brachyura</taxon>
        <taxon>Eubrachyura</taxon>
        <taxon>Portunoidea</taxon>
        <taxon>Portunidae</taxon>
        <taxon>Portuninae</taxon>
        <taxon>Portunus</taxon>
    </lineage>
</organism>
<reference evidence="1 2" key="1">
    <citation type="submission" date="2019-05" db="EMBL/GenBank/DDBJ databases">
        <title>Another draft genome of Portunus trituberculatus and its Hox gene families provides insights of decapod evolution.</title>
        <authorList>
            <person name="Jeong J.-H."/>
            <person name="Song I."/>
            <person name="Kim S."/>
            <person name="Choi T."/>
            <person name="Kim D."/>
            <person name="Ryu S."/>
            <person name="Kim W."/>
        </authorList>
    </citation>
    <scope>NUCLEOTIDE SEQUENCE [LARGE SCALE GENOMIC DNA]</scope>
    <source>
        <tissue evidence="1">Muscle</tissue>
    </source>
</reference>
<evidence type="ECO:0000313" key="1">
    <source>
        <dbReference type="EMBL" id="MPC36857.1"/>
    </source>
</evidence>
<dbReference type="Proteomes" id="UP000324222">
    <property type="component" value="Unassembled WGS sequence"/>
</dbReference>
<dbReference type="AlphaFoldDB" id="A0A5B7EUG5"/>
<sequence>MLVHQALRVIKLDELSQAAAAALSLVFCTKQLHSSSGSRKVGGSLGKPRMACPGHLIPDVNNLR</sequence>
<gene>
    <name evidence="1" type="ORF">E2C01_030324</name>
</gene>